<gene>
    <name evidence="2" type="ORF">PB1_08922</name>
</gene>
<sequence length="42" mass="4867">MPWRFETAPGPLFFVEWKNLLLTLLYVSINIVVTIFKRGGAK</sequence>
<dbReference type="PATRIC" id="fig|997296.3.peg.1894"/>
<comment type="caution">
    <text evidence="2">The sequence shown here is derived from an EMBL/GenBank/DDBJ whole genome shotgun (WGS) entry which is preliminary data.</text>
</comment>
<organism evidence="2 3">
    <name type="scientific">Bacillus methanolicus PB1</name>
    <dbReference type="NCBI Taxonomy" id="997296"/>
    <lineage>
        <taxon>Bacteria</taxon>
        <taxon>Bacillati</taxon>
        <taxon>Bacillota</taxon>
        <taxon>Bacilli</taxon>
        <taxon>Bacillales</taxon>
        <taxon>Bacillaceae</taxon>
        <taxon>Bacillus</taxon>
    </lineage>
</organism>
<protein>
    <submittedName>
        <fullName evidence="2">Uncharacterized protein</fullName>
    </submittedName>
</protein>
<keyword evidence="1" id="KW-0472">Membrane</keyword>
<evidence type="ECO:0000313" key="3">
    <source>
        <dbReference type="Proteomes" id="UP000010523"/>
    </source>
</evidence>
<proteinExistence type="predicted"/>
<dbReference type="EMBL" id="AFEU01000002">
    <property type="protein sequence ID" value="EIJ80470.1"/>
    <property type="molecule type" value="Genomic_DNA"/>
</dbReference>
<dbReference type="Proteomes" id="UP000010523">
    <property type="component" value="Unassembled WGS sequence"/>
</dbReference>
<dbReference type="AlphaFoldDB" id="I3E1U9"/>
<keyword evidence="3" id="KW-1185">Reference proteome</keyword>
<evidence type="ECO:0000313" key="2">
    <source>
        <dbReference type="EMBL" id="EIJ80470.1"/>
    </source>
</evidence>
<keyword evidence="1" id="KW-1133">Transmembrane helix</keyword>
<accession>I3E1U9</accession>
<feature type="transmembrane region" description="Helical" evidence="1">
    <location>
        <begin position="20"/>
        <end position="36"/>
    </location>
</feature>
<reference evidence="2 3" key="1">
    <citation type="journal article" date="2012" name="Appl. Environ. Microbiol.">
        <title>Genome Sequence of Thermotolerant Bacillus methanolicus: Features and Regulation Related to Methylotrophy and Production of L-Lysine and L-Glutamate from Methanol.</title>
        <authorList>
            <person name="Heggeset T.M."/>
            <person name="Krog A."/>
            <person name="Balzer S."/>
            <person name="Wentzel A."/>
            <person name="Ellingsen T.E."/>
            <person name="Brautaset T."/>
        </authorList>
    </citation>
    <scope>NUCLEOTIDE SEQUENCE [LARGE SCALE GENOMIC DNA]</scope>
    <source>
        <strain evidence="2 3">PB1</strain>
    </source>
</reference>
<dbReference type="STRING" id="997296.PB1_08922"/>
<evidence type="ECO:0000256" key="1">
    <source>
        <dbReference type="SAM" id="Phobius"/>
    </source>
</evidence>
<keyword evidence="1" id="KW-0812">Transmembrane</keyword>
<name>I3E1U9_BACMT</name>